<protein>
    <recommendedName>
        <fullName evidence="5">Tetratricopeptide repeat protein 29</fullName>
    </recommendedName>
</protein>
<evidence type="ECO:0000256" key="3">
    <source>
        <dbReference type="ARBA" id="ARBA00022737"/>
    </source>
</evidence>
<keyword evidence="3" id="KW-0677">Repeat</keyword>
<dbReference type="PANTHER" id="PTHR46630">
    <property type="entry name" value="TETRATRICOPEPTIDE REPEAT PROTEIN 29"/>
    <property type="match status" value="1"/>
</dbReference>
<evidence type="ECO:0000256" key="4">
    <source>
        <dbReference type="ARBA" id="ARBA00022803"/>
    </source>
</evidence>
<dbReference type="AlphaFoldDB" id="A0AAN8G417"/>
<dbReference type="EMBL" id="JAULUE010002068">
    <property type="protein sequence ID" value="KAK5875512.1"/>
    <property type="molecule type" value="Genomic_DNA"/>
</dbReference>
<name>A0AAN8G417_9TELE</name>
<evidence type="ECO:0000256" key="7">
    <source>
        <dbReference type="SAM" id="MobiDB-lite"/>
    </source>
</evidence>
<feature type="compositionally biased region" description="Polar residues" evidence="7">
    <location>
        <begin position="1"/>
        <end position="11"/>
    </location>
</feature>
<dbReference type="SMART" id="SM00028">
    <property type="entry name" value="TPR"/>
    <property type="match status" value="5"/>
</dbReference>
<reference evidence="8 9" key="1">
    <citation type="journal article" date="2023" name="Mol. Biol. Evol.">
        <title>Genomics of Secondarily Temperate Adaptation in the Only Non-Antarctic Icefish.</title>
        <authorList>
            <person name="Rivera-Colon A.G."/>
            <person name="Rayamajhi N."/>
            <person name="Minhas B.F."/>
            <person name="Madrigal G."/>
            <person name="Bilyk K.T."/>
            <person name="Yoon V."/>
            <person name="Hune M."/>
            <person name="Gregory S."/>
            <person name="Cheng C.H.C."/>
            <person name="Catchen J.M."/>
        </authorList>
    </citation>
    <scope>NUCLEOTIDE SEQUENCE [LARGE SCALE GENOMIC DNA]</scope>
    <source>
        <strain evidence="8">JC2023a</strain>
    </source>
</reference>
<keyword evidence="9" id="KW-1185">Reference proteome</keyword>
<dbReference type="GO" id="GO:0003341">
    <property type="term" value="P:cilium movement"/>
    <property type="evidence" value="ECO:0007669"/>
    <property type="project" value="TreeGrafter"/>
</dbReference>
<gene>
    <name evidence="8" type="ORF">CesoFtcFv8_026587</name>
</gene>
<proteinExistence type="predicted"/>
<comment type="caution">
    <text evidence="8">The sequence shown here is derived from an EMBL/GenBank/DDBJ whole genome shotgun (WGS) entry which is preliminary data.</text>
</comment>
<evidence type="ECO:0000256" key="6">
    <source>
        <dbReference type="ARBA" id="ARBA00044739"/>
    </source>
</evidence>
<evidence type="ECO:0000256" key="1">
    <source>
        <dbReference type="ARBA" id="ARBA00004496"/>
    </source>
</evidence>
<dbReference type="Gene3D" id="1.25.40.10">
    <property type="entry name" value="Tetratricopeptide repeat domain"/>
    <property type="match status" value="1"/>
</dbReference>
<evidence type="ECO:0000313" key="9">
    <source>
        <dbReference type="Proteomes" id="UP001335648"/>
    </source>
</evidence>
<dbReference type="SUPFAM" id="SSF48452">
    <property type="entry name" value="TPR-like"/>
    <property type="match status" value="1"/>
</dbReference>
<keyword evidence="4" id="KW-0802">TPR repeat</keyword>
<evidence type="ECO:0000313" key="8">
    <source>
        <dbReference type="EMBL" id="KAK5875512.1"/>
    </source>
</evidence>
<evidence type="ECO:0000256" key="2">
    <source>
        <dbReference type="ARBA" id="ARBA00022490"/>
    </source>
</evidence>
<dbReference type="InterPro" id="IPR051476">
    <property type="entry name" value="Bac_ResReg_Asp_Phosphatase"/>
</dbReference>
<sequence>MKSVVKQQQHFGSFLPEIPSRSNNEGKKSTQHSRRMQQKEFLPPGPHQSAEVLSKAEISLFRNSLKQNICVELLQQGFHRSFSELFLLLRSDQQRRAEEEFESDELPLEQQWDKMETLRRHLSRAEQAENTCSWTVVCDQRLFLAQFFSSPEDGWLCSHFYHSCADREQGGRSRPATEARACLAEVYLQLGDLQAARQQADQCLQQAEGEGWVDSSGQPLRLRALRALSSVYSRLADAPLEAEDHSEALRLLHRGHSIAAEAEDKKLEFDTLFRLGLTYQSAGDHDTAKQLFNTCMQICGSLHDAEGLGKSYKALSKSIESEGNTQETLECLEKLVDISRDNGLKRNLADAFICLGNTYFTMREYSRASEFFLQGYEVSCELGDVALLQKAQVLVGTSRARSLFGKFSADVESCSPAALKRLISWKDTRGRQEVGSDSTGSDAAAAWF</sequence>
<comment type="subcellular location">
    <subcellularLocation>
        <location evidence="1">Cytoplasm</location>
    </subcellularLocation>
</comment>
<dbReference type="InterPro" id="IPR019734">
    <property type="entry name" value="TPR_rpt"/>
</dbReference>
<dbReference type="Pfam" id="PF13424">
    <property type="entry name" value="TPR_12"/>
    <property type="match status" value="1"/>
</dbReference>
<evidence type="ECO:0000256" key="5">
    <source>
        <dbReference type="ARBA" id="ARBA00040665"/>
    </source>
</evidence>
<feature type="region of interest" description="Disordered" evidence="7">
    <location>
        <begin position="1"/>
        <end position="48"/>
    </location>
</feature>
<organism evidence="8 9">
    <name type="scientific">Champsocephalus esox</name>
    <name type="common">pike icefish</name>
    <dbReference type="NCBI Taxonomy" id="159716"/>
    <lineage>
        <taxon>Eukaryota</taxon>
        <taxon>Metazoa</taxon>
        <taxon>Chordata</taxon>
        <taxon>Craniata</taxon>
        <taxon>Vertebrata</taxon>
        <taxon>Euteleostomi</taxon>
        <taxon>Actinopterygii</taxon>
        <taxon>Neopterygii</taxon>
        <taxon>Teleostei</taxon>
        <taxon>Neoteleostei</taxon>
        <taxon>Acanthomorphata</taxon>
        <taxon>Eupercaria</taxon>
        <taxon>Perciformes</taxon>
        <taxon>Notothenioidei</taxon>
        <taxon>Channichthyidae</taxon>
        <taxon>Champsocephalus</taxon>
    </lineage>
</organism>
<dbReference type="Proteomes" id="UP001335648">
    <property type="component" value="Unassembled WGS sequence"/>
</dbReference>
<dbReference type="PANTHER" id="PTHR46630:SF1">
    <property type="entry name" value="TETRATRICOPEPTIDE REPEAT PROTEIN 29"/>
    <property type="match status" value="1"/>
</dbReference>
<accession>A0AAN8G417</accession>
<keyword evidence="2" id="KW-0963">Cytoplasm</keyword>
<dbReference type="InterPro" id="IPR011990">
    <property type="entry name" value="TPR-like_helical_dom_sf"/>
</dbReference>
<dbReference type="GO" id="GO:0005737">
    <property type="term" value="C:cytoplasm"/>
    <property type="evidence" value="ECO:0007669"/>
    <property type="project" value="UniProtKB-SubCell"/>
</dbReference>
<comment type="function">
    <text evidence="6">Axonemal protein which is implicated in axonemal and/or peri-axonemal structure assembly and regulates flagellum assembly and beating and therefore sperm motility.</text>
</comment>
<dbReference type="GO" id="GO:0036126">
    <property type="term" value="C:sperm flagellum"/>
    <property type="evidence" value="ECO:0007669"/>
    <property type="project" value="TreeGrafter"/>
</dbReference>